<dbReference type="EMBL" id="BJNV01000015">
    <property type="protein sequence ID" value="GEC95273.1"/>
    <property type="molecule type" value="Genomic_DNA"/>
</dbReference>
<comment type="caution">
    <text evidence="2">The sequence shown here is derived from an EMBL/GenBank/DDBJ whole genome shotgun (WGS) entry which is preliminary data.</text>
</comment>
<keyword evidence="3" id="KW-1185">Reference proteome</keyword>
<reference evidence="2 3" key="1">
    <citation type="submission" date="2019-06" db="EMBL/GenBank/DDBJ databases">
        <title>Whole genome shotgun sequence of Zoogloea ramigera NBRC 15342.</title>
        <authorList>
            <person name="Hosoyama A."/>
            <person name="Uohara A."/>
            <person name="Ohji S."/>
            <person name="Ichikawa N."/>
        </authorList>
    </citation>
    <scope>NUCLEOTIDE SEQUENCE [LARGE SCALE GENOMIC DNA]</scope>
    <source>
        <strain evidence="2 3">NBRC 15342</strain>
    </source>
</reference>
<name>A0A4Y4CVJ2_ZOORA</name>
<accession>A0A4Y4CVJ2</accession>
<evidence type="ECO:0000256" key="1">
    <source>
        <dbReference type="SAM" id="SignalP"/>
    </source>
</evidence>
<dbReference type="Proteomes" id="UP000318422">
    <property type="component" value="Unassembled WGS sequence"/>
</dbReference>
<protein>
    <recommendedName>
        <fullName evidence="4">Lipoprotein</fullName>
    </recommendedName>
</protein>
<keyword evidence="1" id="KW-0732">Signal</keyword>
<dbReference type="RefSeq" id="WP_141350605.1">
    <property type="nucleotide sequence ID" value="NZ_BJNV01000015.1"/>
</dbReference>
<evidence type="ECO:0008006" key="4">
    <source>
        <dbReference type="Google" id="ProtNLM"/>
    </source>
</evidence>
<gene>
    <name evidence="2" type="ORF">ZRA01_13460</name>
</gene>
<evidence type="ECO:0000313" key="3">
    <source>
        <dbReference type="Proteomes" id="UP000318422"/>
    </source>
</evidence>
<sequence length="142" mass="15022">MFNHSARRAVLLGGLLCAATLARAGCSVSEHASPDIREVVVQHGGYEISTAKCELLNRHNLRLAVTGEAAVLSDVSIGWATVRLISSGNVVSSQVQTSTYVNRFAGSSEVAGELLVRAINDAVAGLDFELAAQEVKRKMASR</sequence>
<proteinExistence type="predicted"/>
<feature type="signal peptide" evidence="1">
    <location>
        <begin position="1"/>
        <end position="24"/>
    </location>
</feature>
<evidence type="ECO:0000313" key="2">
    <source>
        <dbReference type="EMBL" id="GEC95273.1"/>
    </source>
</evidence>
<dbReference type="AlphaFoldDB" id="A0A4Y4CVJ2"/>
<feature type="chain" id="PRO_5021463236" description="Lipoprotein" evidence="1">
    <location>
        <begin position="25"/>
        <end position="142"/>
    </location>
</feature>
<organism evidence="2 3">
    <name type="scientific">Zoogloea ramigera</name>
    <dbReference type="NCBI Taxonomy" id="350"/>
    <lineage>
        <taxon>Bacteria</taxon>
        <taxon>Pseudomonadati</taxon>
        <taxon>Pseudomonadota</taxon>
        <taxon>Betaproteobacteria</taxon>
        <taxon>Rhodocyclales</taxon>
        <taxon>Zoogloeaceae</taxon>
        <taxon>Zoogloea</taxon>
    </lineage>
</organism>